<accession>A0A7D6V6D4</accession>
<dbReference type="EMBL" id="CP059399">
    <property type="protein sequence ID" value="QLY28652.1"/>
    <property type="molecule type" value="Genomic_DNA"/>
</dbReference>
<gene>
    <name evidence="1" type="ORF">H0264_25355</name>
</gene>
<evidence type="ECO:0000313" key="1">
    <source>
        <dbReference type="EMBL" id="QLY28652.1"/>
    </source>
</evidence>
<dbReference type="Proteomes" id="UP000515512">
    <property type="component" value="Chromosome"/>
</dbReference>
<evidence type="ECO:0000313" key="2">
    <source>
        <dbReference type="Proteomes" id="UP000515512"/>
    </source>
</evidence>
<name>A0A7D6V6D4_9NOCA</name>
<reference evidence="1 2" key="1">
    <citation type="submission" date="2020-07" db="EMBL/GenBank/DDBJ databases">
        <authorList>
            <person name="Zhuang K."/>
            <person name="Ran Y."/>
        </authorList>
    </citation>
    <scope>NUCLEOTIDE SEQUENCE [LARGE SCALE GENOMIC DNA]</scope>
    <source>
        <strain evidence="1 2">WCH-YHL-001</strain>
    </source>
</reference>
<dbReference type="RefSeq" id="WP_181579858.1">
    <property type="nucleotide sequence ID" value="NZ_CP059399.1"/>
</dbReference>
<protein>
    <submittedName>
        <fullName evidence="1">Uncharacterized protein</fullName>
    </submittedName>
</protein>
<keyword evidence="2" id="KW-1185">Reference proteome</keyword>
<organism evidence="1 2">
    <name type="scientific">Nocardia huaxiensis</name>
    <dbReference type="NCBI Taxonomy" id="2755382"/>
    <lineage>
        <taxon>Bacteria</taxon>
        <taxon>Bacillati</taxon>
        <taxon>Actinomycetota</taxon>
        <taxon>Actinomycetes</taxon>
        <taxon>Mycobacteriales</taxon>
        <taxon>Nocardiaceae</taxon>
        <taxon>Nocardia</taxon>
    </lineage>
</organism>
<dbReference type="AlphaFoldDB" id="A0A7D6V6D4"/>
<sequence length="113" mass="12271">MTGRSEYDDAKVLAETLGLADAFEAGELVIDDSLAVPELPPVPEDPEDILVVTTIRLTRRQREAIQAICDERGMDRSALIRGWIDEGLAENDADRMISLADLKRAIAGLPPAA</sequence>
<proteinExistence type="predicted"/>
<dbReference type="KEGG" id="nhu:H0264_25355"/>